<dbReference type="EMBL" id="JBHSHC010000093">
    <property type="protein sequence ID" value="MFC4767885.1"/>
    <property type="molecule type" value="Genomic_DNA"/>
</dbReference>
<accession>A0ABV9Q5G5</accession>
<keyword evidence="1" id="KW-0472">Membrane</keyword>
<sequence length="53" mass="6172">MGFFLGLVKYVKVALLTSIFLLFIRAIFFPNFLDIIILMMLSFVLFIMLIARP</sequence>
<feature type="transmembrane region" description="Helical" evidence="1">
    <location>
        <begin position="7"/>
        <end position="29"/>
    </location>
</feature>
<gene>
    <name evidence="2" type="ORF">ACFO8Q_11025</name>
</gene>
<evidence type="ECO:0000313" key="2">
    <source>
        <dbReference type="EMBL" id="MFC4767885.1"/>
    </source>
</evidence>
<proteinExistence type="predicted"/>
<keyword evidence="3" id="KW-1185">Reference proteome</keyword>
<keyword evidence="1" id="KW-1133">Transmembrane helix</keyword>
<reference evidence="3" key="1">
    <citation type="journal article" date="2019" name="Int. J. Syst. Evol. Microbiol.">
        <title>The Global Catalogue of Microorganisms (GCM) 10K type strain sequencing project: providing services to taxonomists for standard genome sequencing and annotation.</title>
        <authorList>
            <consortium name="The Broad Institute Genomics Platform"/>
            <consortium name="The Broad Institute Genome Sequencing Center for Infectious Disease"/>
            <person name="Wu L."/>
            <person name="Ma J."/>
        </authorList>
    </citation>
    <scope>NUCLEOTIDE SEQUENCE [LARGE SCALE GENOMIC DNA]</scope>
    <source>
        <strain evidence="3">WYCCWR 12678</strain>
    </source>
</reference>
<dbReference type="Proteomes" id="UP001596002">
    <property type="component" value="Unassembled WGS sequence"/>
</dbReference>
<name>A0ABV9Q5G5_9BACL</name>
<evidence type="ECO:0000313" key="3">
    <source>
        <dbReference type="Proteomes" id="UP001596002"/>
    </source>
</evidence>
<dbReference type="RefSeq" id="WP_380025807.1">
    <property type="nucleotide sequence ID" value="NZ_JBHSHC010000093.1"/>
</dbReference>
<comment type="caution">
    <text evidence="2">The sequence shown here is derived from an EMBL/GenBank/DDBJ whole genome shotgun (WGS) entry which is preliminary data.</text>
</comment>
<feature type="transmembrane region" description="Helical" evidence="1">
    <location>
        <begin position="35"/>
        <end position="51"/>
    </location>
</feature>
<evidence type="ECO:0000256" key="1">
    <source>
        <dbReference type="SAM" id="Phobius"/>
    </source>
</evidence>
<keyword evidence="1" id="KW-0812">Transmembrane</keyword>
<organism evidence="2 3">
    <name type="scientific">Effusibacillus consociatus</name>
    <dbReference type="NCBI Taxonomy" id="1117041"/>
    <lineage>
        <taxon>Bacteria</taxon>
        <taxon>Bacillati</taxon>
        <taxon>Bacillota</taxon>
        <taxon>Bacilli</taxon>
        <taxon>Bacillales</taxon>
        <taxon>Alicyclobacillaceae</taxon>
        <taxon>Effusibacillus</taxon>
    </lineage>
</organism>
<protein>
    <submittedName>
        <fullName evidence="2">Uncharacterized protein</fullName>
    </submittedName>
</protein>